<dbReference type="Proteomes" id="UP000198582">
    <property type="component" value="Unassembled WGS sequence"/>
</dbReference>
<proteinExistence type="predicted"/>
<evidence type="ECO:0000256" key="1">
    <source>
        <dbReference type="SAM" id="MobiDB-lite"/>
    </source>
</evidence>
<dbReference type="EMBL" id="FOEF01000013">
    <property type="protein sequence ID" value="SEP49603.1"/>
    <property type="molecule type" value="Genomic_DNA"/>
</dbReference>
<gene>
    <name evidence="2" type="ORF">SAMN04489732_113119</name>
</gene>
<evidence type="ECO:0000313" key="2">
    <source>
        <dbReference type="EMBL" id="SEP49603.1"/>
    </source>
</evidence>
<feature type="region of interest" description="Disordered" evidence="1">
    <location>
        <begin position="113"/>
        <end position="133"/>
    </location>
</feature>
<dbReference type="OrthoDB" id="3627292at2"/>
<protein>
    <submittedName>
        <fullName evidence="2">Uncharacterized protein</fullName>
    </submittedName>
</protein>
<organism evidence="2 3">
    <name type="scientific">Amycolatopsis saalfeldensis</name>
    <dbReference type="NCBI Taxonomy" id="394193"/>
    <lineage>
        <taxon>Bacteria</taxon>
        <taxon>Bacillati</taxon>
        <taxon>Actinomycetota</taxon>
        <taxon>Actinomycetes</taxon>
        <taxon>Pseudonocardiales</taxon>
        <taxon>Pseudonocardiaceae</taxon>
        <taxon>Amycolatopsis</taxon>
    </lineage>
</organism>
<name>A0A1H8YC85_9PSEU</name>
<sequence>MGLWDTISFTVMDSGPPPSGGFALQRDEATQLVARLQDVLDQLNDMHREAFLLCHITPPSQDPGTMIYQQALTMNAAGQPAALSYGGGHIDLQLAYVKELIARLRTALGMTEASDETQAGAIGEVSKESEGRI</sequence>
<evidence type="ECO:0000313" key="3">
    <source>
        <dbReference type="Proteomes" id="UP000198582"/>
    </source>
</evidence>
<accession>A0A1H8YC85</accession>
<keyword evidence="3" id="KW-1185">Reference proteome</keyword>
<dbReference type="RefSeq" id="WP_091621517.1">
    <property type="nucleotide sequence ID" value="NZ_FOEF01000013.1"/>
</dbReference>
<dbReference type="STRING" id="394193.SAMN04489732_113119"/>
<reference evidence="2 3" key="1">
    <citation type="submission" date="2016-10" db="EMBL/GenBank/DDBJ databases">
        <authorList>
            <person name="de Groot N.N."/>
        </authorList>
    </citation>
    <scope>NUCLEOTIDE SEQUENCE [LARGE SCALE GENOMIC DNA]</scope>
    <source>
        <strain evidence="2 3">DSM 44993</strain>
    </source>
</reference>
<dbReference type="AlphaFoldDB" id="A0A1H8YC85"/>